<evidence type="ECO:0000259" key="2">
    <source>
        <dbReference type="PROSITE" id="PS50086"/>
    </source>
</evidence>
<dbReference type="RefSeq" id="XP_001017364.2">
    <property type="nucleotide sequence ID" value="XM_001017364.2"/>
</dbReference>
<evidence type="ECO:0000256" key="1">
    <source>
        <dbReference type="SAM" id="MobiDB-lite"/>
    </source>
</evidence>
<proteinExistence type="predicted"/>
<dbReference type="GeneID" id="7828109"/>
<feature type="region of interest" description="Disordered" evidence="1">
    <location>
        <begin position="714"/>
        <end position="734"/>
    </location>
</feature>
<dbReference type="InterPro" id="IPR000195">
    <property type="entry name" value="Rab-GAP-TBC_dom"/>
</dbReference>
<dbReference type="InterPro" id="IPR035969">
    <property type="entry name" value="Rab-GAP_TBC_sf"/>
</dbReference>
<dbReference type="OrthoDB" id="327975at2759"/>
<organism evidence="3 4">
    <name type="scientific">Tetrahymena thermophila (strain SB210)</name>
    <dbReference type="NCBI Taxonomy" id="312017"/>
    <lineage>
        <taxon>Eukaryota</taxon>
        <taxon>Sar</taxon>
        <taxon>Alveolata</taxon>
        <taxon>Ciliophora</taxon>
        <taxon>Intramacronucleata</taxon>
        <taxon>Oligohymenophorea</taxon>
        <taxon>Hymenostomatida</taxon>
        <taxon>Tetrahymenina</taxon>
        <taxon>Tetrahymenidae</taxon>
        <taxon>Tetrahymena</taxon>
    </lineage>
</organism>
<accession>I7M1L4</accession>
<gene>
    <name evidence="3" type="ORF">TTHERM_00476560</name>
</gene>
<keyword evidence="4" id="KW-1185">Reference proteome</keyword>
<dbReference type="InParanoid" id="I7M1L4"/>
<reference evidence="4" key="1">
    <citation type="journal article" date="2006" name="PLoS Biol.">
        <title>Macronuclear genome sequence of the ciliate Tetrahymena thermophila, a model eukaryote.</title>
        <authorList>
            <person name="Eisen J.A."/>
            <person name="Coyne R.S."/>
            <person name="Wu M."/>
            <person name="Wu D."/>
            <person name="Thiagarajan M."/>
            <person name="Wortman J.R."/>
            <person name="Badger J.H."/>
            <person name="Ren Q."/>
            <person name="Amedeo P."/>
            <person name="Jones K.M."/>
            <person name="Tallon L.J."/>
            <person name="Delcher A.L."/>
            <person name="Salzberg S.L."/>
            <person name="Silva J.C."/>
            <person name="Haas B.J."/>
            <person name="Majoros W.H."/>
            <person name="Farzad M."/>
            <person name="Carlton J.M."/>
            <person name="Smith R.K. Jr."/>
            <person name="Garg J."/>
            <person name="Pearlman R.E."/>
            <person name="Karrer K.M."/>
            <person name="Sun L."/>
            <person name="Manning G."/>
            <person name="Elde N.C."/>
            <person name="Turkewitz A.P."/>
            <person name="Asai D.J."/>
            <person name="Wilkes D.E."/>
            <person name="Wang Y."/>
            <person name="Cai H."/>
            <person name="Collins K."/>
            <person name="Stewart B.A."/>
            <person name="Lee S.R."/>
            <person name="Wilamowska K."/>
            <person name="Weinberg Z."/>
            <person name="Ruzzo W.L."/>
            <person name="Wloga D."/>
            <person name="Gaertig J."/>
            <person name="Frankel J."/>
            <person name="Tsao C.-C."/>
            <person name="Gorovsky M.A."/>
            <person name="Keeling P.J."/>
            <person name="Waller R.F."/>
            <person name="Patron N.J."/>
            <person name="Cherry J.M."/>
            <person name="Stover N.A."/>
            <person name="Krieger C.J."/>
            <person name="del Toro C."/>
            <person name="Ryder H.F."/>
            <person name="Williamson S.C."/>
            <person name="Barbeau R.A."/>
            <person name="Hamilton E.P."/>
            <person name="Orias E."/>
        </authorList>
    </citation>
    <scope>NUCLEOTIDE SEQUENCE [LARGE SCALE GENOMIC DNA]</scope>
    <source>
        <strain evidence="4">SB210</strain>
    </source>
</reference>
<evidence type="ECO:0000313" key="4">
    <source>
        <dbReference type="Proteomes" id="UP000009168"/>
    </source>
</evidence>
<evidence type="ECO:0000313" key="3">
    <source>
        <dbReference type="EMBL" id="EAR97119.2"/>
    </source>
</evidence>
<dbReference type="Proteomes" id="UP000009168">
    <property type="component" value="Unassembled WGS sequence"/>
</dbReference>
<dbReference type="Gene3D" id="1.10.472.80">
    <property type="entry name" value="Ypt/Rab-GAP domain of gyp1p, domain 3"/>
    <property type="match status" value="1"/>
</dbReference>
<dbReference type="KEGG" id="tet:TTHERM_00476560"/>
<feature type="domain" description="Rab-GAP TBC" evidence="2">
    <location>
        <begin position="771"/>
        <end position="1051"/>
    </location>
</feature>
<feature type="compositionally biased region" description="Basic and acidic residues" evidence="1">
    <location>
        <begin position="1182"/>
        <end position="1192"/>
    </location>
</feature>
<name>I7M1L4_TETTS</name>
<dbReference type="EMBL" id="GG662667">
    <property type="protein sequence ID" value="EAR97119.2"/>
    <property type="molecule type" value="Genomic_DNA"/>
</dbReference>
<protein>
    <recommendedName>
        <fullName evidence="2">Rab-GAP TBC domain-containing protein</fullName>
    </recommendedName>
</protein>
<dbReference type="eggNOG" id="ENOG502T13I">
    <property type="taxonomic scope" value="Eukaryota"/>
</dbReference>
<sequence length="2147" mass="253271">MNNQESLVQQQRVIEKKKVQSEWLKGMSKQEYEDFINNAFYLEKRLSIFAQLKQNSTQMKQLESEITNLQNIKYNREYMKNANIISNGIDQAFQASAEQIKYFEMEKIGKKGGSLIKRSVFFNGEQIFQAKNLNSKNPIQRLLDFPQSFVFESFDTFSNLNAQSKLKELPWTKSVVQKQSRLLFFYQNRVKGMAIYFDTVEQGIAVRDYLISIRAIKNQQQINSTLQKLSKIFYLRAASSFREVLKENFDYRCKIRMQSLQSNKLLQKLDQIVVKCFMNTASMITQFKRAQFIYEQEKQIQLLKQQQENEQLIIEQQKEQQQFFSTEEILSKQVQGSHSQSDIVSHNNKSNLSANQNQNDFSQQKKQMWALSQNQFIQQFDNLVLIQFVDYWKQVAAKKKQEIENQKKTIIFTFQEIELESKIDLIKPILSIQLIKENENFDLRIVNDQQLSSNNEGVYFQTELQCRVKNKLNPSTISWYLFNIDSTVQQSQPHYKGPSENLILPFQNTIQIRDSQMSYELKINNYDLNDSLVIELRDLGSADKQQKAKGKFYFSELCVDQNIGKRNWINLDFRNFLFSQDTQLPIIKLDSFISPSLIPNAKNFDDIVTYYVDYNLPFIDPIYGESIQFPNLTKKKVKIMQKTLEKKEIINDELKYLKFIDQREIFILKKIKKNAILKFNKQISLENARLKKNIDLIVQLQELLLKVREANTPSNASLAYPPSSPTRRLNHDDDRDDFGSVTLSRLLSERKAWRQKCPQAYTLLEEICKEGIPNYMRMQIWKSLSRVQELKIISERAWSQFTSIRNYYSHNQVSLKTAAEEDIQLTLYEHFLRGSTENYLVLQQQIKDDITYYLKKHTNRSVHSLTMSQIENIMNAFIFWSIILGSDSNSSHFSYINYSADLIEICDKIGIYYISQSLAYDEIQIDQDFIEFKKEEEVFWLLVSIVYFILKNYYRFNPNIQHEGMRGSFKIKDYMPNMFPPLQSNKLVGLKAELLLLKILIKENIPDLAMKLNEVGLPTEYYFSSHLLTMFSSLFSTDIVFRIWDILLFESALEHEGHTNILMLSVIITLLQHSKEDIIKCSRASEVEMVLKIHGFFVMSSSEFIKQVLENKKKFVEKLAFYLNILLNLEDELKVHYNSRLLLNQQINCYVNAKSEFDKCDSIQIDETYKIVEKLKERDNKRKYAMDQKSGEDPDDSLEIPDQFDDENEREMYQLADNKFLNHMINKAAQQQSNLNTLGGAFMTQPDLQQMNTMNLTNQTTMNNNFNLDFFNQYQDVDQYQVQQQQQASQLTIFRKPQLRRIFLYFHKLKLFWAENTEIVMEINYEQQFKQDIKIIVDTCIFLNHYEEFQYIEGYDKIAIRLYEDPKSINTELQGQKRLIKECIINLNYYYPDYLIKTTLLLDDICAFRQAIHNYTTSEIDISVILLSDKYTQQIQSPFPINNLPLYTIRNQVSLALQNHPTKLVNYLFKIDDKTKTTDFNTLRQFFRSDIQNIPIFSAISHYSLESSQKINWRLNSETTFEVMKMFLKISLNDGSISGLSNVNFLRTVFDFHVINNPNKTFYFMDFIVSIILFSTSTFKQKLYLFFDLLQVFDSQRDQEQLVHMNTVLEFVKYIYDMFMIYIPDNQIYDMVEYAILGSVNRVVKAELTVRDNDNIVIDVTKEIINMQNQNNLAVKCKDIFLGGSNSLSILKNLLDEKIKNQIEGLNNSQYMLNIKYRVEGILTKFTCLIDKDWKVTKRIILDKRPDLPYKKPDDSQPIQQIMHNNENLISLSNQNLKVSKKQFIEIMEKLPILRYLVNFQNSITQVTNVSKTLNQDQFALPTRKILINQIQVNFTVMVNSKVIAVINVIDDKQKRLFNSRLNQRLKFINKPDVEDPILGTGPLMQKRQSNLKQSLNQSVELVQQHTLESLKEDYQHLIIELKQKRQNIQYSNNRSEINQFIYNSTDLSQVVNLKTSLSFYSGMDIVILIIQNLILQETINQLDVGQTFLLALDFEKTIIELFLQNQKLTEYQEKSIYDYALLNSNQTLNFKMVCQYNIPSKLNIQIQQKINQEIFNIDQEFNQLAKFRYSEFLSEYMPCQIVMKQTSCKKVKLMYSDISNFIVRFKHLQKNLFLKKPSDVLIITKIDLNELEEKQSQEYNEEYIHQ</sequence>
<dbReference type="PROSITE" id="PS50086">
    <property type="entry name" value="TBC_RABGAP"/>
    <property type="match status" value="1"/>
</dbReference>
<dbReference type="SUPFAM" id="SSF47923">
    <property type="entry name" value="Ypt/Rab-GAP domain of gyp1p"/>
    <property type="match status" value="1"/>
</dbReference>
<dbReference type="SMART" id="SM00164">
    <property type="entry name" value="TBC"/>
    <property type="match status" value="1"/>
</dbReference>
<feature type="region of interest" description="Disordered" evidence="1">
    <location>
        <begin position="1182"/>
        <end position="1201"/>
    </location>
</feature>